<feature type="non-terminal residue" evidence="2">
    <location>
        <position position="1"/>
    </location>
</feature>
<dbReference type="AlphaFoldDB" id="A0A2P4ZRG5"/>
<gene>
    <name evidence="2" type="ORF">TGAM01_v204388</name>
</gene>
<evidence type="ECO:0000256" key="1">
    <source>
        <dbReference type="SAM" id="MobiDB-lite"/>
    </source>
</evidence>
<reference evidence="2 3" key="1">
    <citation type="journal article" date="2016" name="Genome Announc.">
        <title>Draft Whole-Genome Sequence of Trichoderma gamsii T6085, a Promising Biocontrol Agent of Fusarium Head Blight on Wheat.</title>
        <authorList>
            <person name="Baroncelli R."/>
            <person name="Zapparata A."/>
            <person name="Piaggeschi G."/>
            <person name="Sarrocco S."/>
            <person name="Vannacci G."/>
        </authorList>
    </citation>
    <scope>NUCLEOTIDE SEQUENCE [LARGE SCALE GENOMIC DNA]</scope>
    <source>
        <strain evidence="2 3">T6085</strain>
    </source>
</reference>
<protein>
    <submittedName>
        <fullName evidence="2">Uncharacterized protein</fullName>
    </submittedName>
</protein>
<accession>A0A2P4ZRG5</accession>
<feature type="region of interest" description="Disordered" evidence="1">
    <location>
        <begin position="92"/>
        <end position="140"/>
    </location>
</feature>
<comment type="caution">
    <text evidence="2">The sequence shown here is derived from an EMBL/GenBank/DDBJ whole genome shotgun (WGS) entry which is preliminary data.</text>
</comment>
<dbReference type="EMBL" id="JPDN02000012">
    <property type="protein sequence ID" value="PON26887.1"/>
    <property type="molecule type" value="Genomic_DNA"/>
</dbReference>
<evidence type="ECO:0000313" key="2">
    <source>
        <dbReference type="EMBL" id="PON26887.1"/>
    </source>
</evidence>
<organism evidence="2 3">
    <name type="scientific">Trichoderma gamsii</name>
    <dbReference type="NCBI Taxonomy" id="398673"/>
    <lineage>
        <taxon>Eukaryota</taxon>
        <taxon>Fungi</taxon>
        <taxon>Dikarya</taxon>
        <taxon>Ascomycota</taxon>
        <taxon>Pezizomycotina</taxon>
        <taxon>Sordariomycetes</taxon>
        <taxon>Hypocreomycetidae</taxon>
        <taxon>Hypocreales</taxon>
        <taxon>Hypocreaceae</taxon>
        <taxon>Trichoderma</taxon>
    </lineage>
</organism>
<keyword evidence="3" id="KW-1185">Reference proteome</keyword>
<name>A0A2P4ZRG5_9HYPO</name>
<dbReference type="Proteomes" id="UP000054821">
    <property type="component" value="Unassembled WGS sequence"/>
</dbReference>
<feature type="compositionally biased region" description="Basic and acidic residues" evidence="1">
    <location>
        <begin position="131"/>
        <end position="140"/>
    </location>
</feature>
<dbReference type="GeneID" id="36347515"/>
<proteinExistence type="predicted"/>
<evidence type="ECO:0000313" key="3">
    <source>
        <dbReference type="Proteomes" id="UP000054821"/>
    </source>
</evidence>
<sequence length="140" mass="15776">VRGFLEGLRLCLLNPRAHGRCATLDQNRERHPLRVLGFYSASVVRRPAPVLDCSSHSSHETAGNFGWLLAHMTRLVEPRPCDVQRDLTASMSLPAHPNFHRRARRAQQSAMPLDSGDQTRETAEHQPGMVFDDKRDVCDP</sequence>
<dbReference type="RefSeq" id="XP_024405879.1">
    <property type="nucleotide sequence ID" value="XM_024549415.1"/>
</dbReference>